<dbReference type="SUPFAM" id="SSF49785">
    <property type="entry name" value="Galactose-binding domain-like"/>
    <property type="match status" value="1"/>
</dbReference>
<dbReference type="InterPro" id="IPR037094">
    <property type="entry name" value="Glyco_hydro_38_cen_sf"/>
</dbReference>
<dbReference type="CDD" id="cd10789">
    <property type="entry name" value="GH38N_AMII_ER_cytosolic"/>
    <property type="match status" value="1"/>
</dbReference>
<dbReference type="SUPFAM" id="SSF88688">
    <property type="entry name" value="Families 57/38 glycoside transferase middle domain"/>
    <property type="match status" value="1"/>
</dbReference>
<accession>A0A6H1P9S5</accession>
<dbReference type="Pfam" id="PF07748">
    <property type="entry name" value="Glyco_hydro_38C"/>
    <property type="match status" value="1"/>
</dbReference>
<dbReference type="InterPro" id="IPR054723">
    <property type="entry name" value="Ams1-like_N"/>
</dbReference>
<dbReference type="GO" id="GO:0030246">
    <property type="term" value="F:carbohydrate binding"/>
    <property type="evidence" value="ECO:0007669"/>
    <property type="project" value="InterPro"/>
</dbReference>
<evidence type="ECO:0000256" key="2">
    <source>
        <dbReference type="ARBA" id="ARBA00022723"/>
    </source>
</evidence>
<dbReference type="Pfam" id="PF01074">
    <property type="entry name" value="Glyco_hydro_38N"/>
    <property type="match status" value="1"/>
</dbReference>
<reference evidence="6 7" key="1">
    <citation type="submission" date="2020-04" db="EMBL/GenBank/DDBJ databases">
        <title>Genome-Wide Identification of 5-Methylcytosine Sites in Bacterial Genomes By High-Throughput Sequencing of MspJI Restriction Fragments.</title>
        <authorList>
            <person name="Wu V."/>
        </authorList>
    </citation>
    <scope>NUCLEOTIDE SEQUENCE [LARGE SCALE GENOMIC DNA]</scope>
    <source>
        <strain evidence="6 7">S2</strain>
    </source>
</reference>
<organism evidence="6 7">
    <name type="scientific">Priestia megaterium</name>
    <name type="common">Bacillus megaterium</name>
    <dbReference type="NCBI Taxonomy" id="1404"/>
    <lineage>
        <taxon>Bacteria</taxon>
        <taxon>Bacillati</taxon>
        <taxon>Bacillota</taxon>
        <taxon>Bacilli</taxon>
        <taxon>Bacillales</taxon>
        <taxon>Bacillaceae</taxon>
        <taxon>Priestia</taxon>
    </lineage>
</organism>
<dbReference type="FunFam" id="1.20.1270.50:FF:000004">
    <property type="entry name" value="alpha-mannosidase 2C1 isoform X1"/>
    <property type="match status" value="1"/>
</dbReference>
<reference evidence="6 7" key="2">
    <citation type="submission" date="2020-04" db="EMBL/GenBank/DDBJ databases">
        <authorList>
            <person name="Fomenkov A."/>
            <person name="Anton B.P."/>
            <person name="Roberts R.J."/>
        </authorList>
    </citation>
    <scope>NUCLEOTIDE SEQUENCE [LARGE SCALE GENOMIC DNA]</scope>
    <source>
        <strain evidence="6 7">S2</strain>
    </source>
</reference>
<dbReference type="Pfam" id="PF22907">
    <property type="entry name" value="Ams1-like_1st"/>
    <property type="match status" value="1"/>
</dbReference>
<dbReference type="InterPro" id="IPR028995">
    <property type="entry name" value="Glyco_hydro_57/38_cen_sf"/>
</dbReference>
<dbReference type="Gene3D" id="1.20.1270.50">
    <property type="entry name" value="Glycoside hydrolase family 38, central domain"/>
    <property type="match status" value="1"/>
</dbReference>
<dbReference type="AlphaFoldDB" id="A0A6H1P9S5"/>
<dbReference type="Gene3D" id="2.60.120.260">
    <property type="entry name" value="Galactose-binding domain-like"/>
    <property type="match status" value="1"/>
</dbReference>
<dbReference type="InterPro" id="IPR041147">
    <property type="entry name" value="GH38_C"/>
</dbReference>
<dbReference type="Gene3D" id="2.60.40.2220">
    <property type="match status" value="1"/>
</dbReference>
<dbReference type="Pfam" id="PF09261">
    <property type="entry name" value="Alpha-mann_mid"/>
    <property type="match status" value="1"/>
</dbReference>
<sequence>MFKLYFTVEKIEKNLTELKDYIYKGTIDIPAFQYKEWEFGEEDKYAYTPDFDDRNWKNFQIGESWGGYDKSAWFRTTVSIPEEWKNERLVLHFLVGPRDGGGSTAESLLYVNGTPLQGIDVWHEEAWLPPEFLQNDQIRIAIKAWSGVLNPPDRRRFKTARLACVDVSTEKYYYLAHTLANTVKVLDENDLRRTKMLQLLNESILKIDFLKPGSTFFYQSIHEAYEFLKSKVDQFGEMDELKPLVTALGHSHIDMAWLWRLVHSREKASRTFSTVLHLMRQYPDYRYIHTSPQLYKYLKEDYPEIFEKVKEKIASGEWEITGGMWIEPDTNVPNGESLIRQIQFGKRFMKEEFGVDTRVVWLPDVFGYSWALPQIMKKSGIDSFMTTKISWSQYNRFPFDTFNWRGIDGTEMFTHFITTPEEGAKQYTYNGMVEPASVKGIWDAYQQKEVNDELLLAFGWGDGGGGPTKDMIESAEAMKNLPGLPRVQMDKAEPYFERLRDRVKDKTLPVWDGELYLEYHRGTYTSQAALKRANRKAEFTYHNAEWLSVLSDQLTAQSNYPHATLNEGWEMLLLNQFHDILPGSSIRQVNEDARRDYAAVQNIGEKVINEAKSSIEQNIQMEQDGIVVYNSLSYQRDGFIEVPVSTIFTEATTIVDEVGNTLPAQVIQAENSPKVLIQAKNVPALGYKTFKLSKSSVSESGFVVKKDYIENDFYQIRFNEKGQITSLFDKRFAREVLAKGARGNVLQTFEDKPMNFDAWDIDLYYQEKMREVDRLASVEVHEEGPIRGSLKFTWEFYDSTITQYISVYKNSPRIDFRTLVDWQEKQTLLKVAFPVNIRSTKATYDIQFGNIERPTHWNTSWDHARFEVVGHKWVDLSEGNFGVSLLNDCKYGHDVKDNVLRLTLIKSAINPDETADRGVHEFTYSLVPHKGDWREGNIVKEAYNLNVPLLAGELKANQNGSLPATNQFAEIDNDNVLLETVKKAEDDDAVLVRFYEYKHYRNQTNVSFEKPIKKAVECNLIEEEEKGADYQNQTLTFSVAPYEIKTFKIWF</sequence>
<dbReference type="InterPro" id="IPR008979">
    <property type="entry name" value="Galactose-bd-like_sf"/>
</dbReference>
<evidence type="ECO:0000256" key="3">
    <source>
        <dbReference type="ARBA" id="ARBA00022801"/>
    </source>
</evidence>
<gene>
    <name evidence="6" type="ORF">HFZ78_29470</name>
</gene>
<dbReference type="InterPro" id="IPR015341">
    <property type="entry name" value="Glyco_hydro_38_cen"/>
</dbReference>
<dbReference type="SUPFAM" id="SSF74650">
    <property type="entry name" value="Galactose mutarotase-like"/>
    <property type="match status" value="1"/>
</dbReference>
<dbReference type="GO" id="GO:0009313">
    <property type="term" value="P:oligosaccharide catabolic process"/>
    <property type="evidence" value="ECO:0007669"/>
    <property type="project" value="TreeGrafter"/>
</dbReference>
<proteinExistence type="inferred from homology"/>
<dbReference type="Pfam" id="PF17677">
    <property type="entry name" value="Glyco_hydro38C2"/>
    <property type="match status" value="1"/>
</dbReference>
<dbReference type="PANTHER" id="PTHR46017">
    <property type="entry name" value="ALPHA-MANNOSIDASE 2C1"/>
    <property type="match status" value="1"/>
</dbReference>
<dbReference type="Proteomes" id="UP000501868">
    <property type="component" value="Chromosome"/>
</dbReference>
<dbReference type="GO" id="GO:0004559">
    <property type="term" value="F:alpha-mannosidase activity"/>
    <property type="evidence" value="ECO:0007669"/>
    <property type="project" value="InterPro"/>
</dbReference>
<dbReference type="FunFam" id="2.70.98.30:FF:000010">
    <property type="entry name" value="Cytosolic alpha-mannosidase"/>
    <property type="match status" value="1"/>
</dbReference>
<dbReference type="InterPro" id="IPR011013">
    <property type="entry name" value="Gal_mutarotase_sf_dom"/>
</dbReference>
<dbReference type="Gene3D" id="3.20.110.10">
    <property type="entry name" value="Glycoside hydrolase 38, N terminal domain"/>
    <property type="match status" value="1"/>
</dbReference>
<protein>
    <submittedName>
        <fullName evidence="6">Alpha-mannosidase</fullName>
    </submittedName>
</protein>
<name>A0A6H1P9S5_PRIMG</name>
<dbReference type="PANTHER" id="PTHR46017:SF1">
    <property type="entry name" value="ALPHA-MANNOSIDASE 2C1"/>
    <property type="match status" value="1"/>
</dbReference>
<comment type="similarity">
    <text evidence="1">Belongs to the glycosyl hydrolase 38 family.</text>
</comment>
<dbReference type="Gene3D" id="2.70.98.30">
    <property type="entry name" value="Golgi alpha-mannosidase II, domain 4"/>
    <property type="match status" value="1"/>
</dbReference>
<evidence type="ECO:0000313" key="6">
    <source>
        <dbReference type="EMBL" id="QIZ10329.1"/>
    </source>
</evidence>
<evidence type="ECO:0000256" key="1">
    <source>
        <dbReference type="ARBA" id="ARBA00009792"/>
    </source>
</evidence>
<dbReference type="InterPro" id="IPR027291">
    <property type="entry name" value="Glyco_hydro_38_N_sf"/>
</dbReference>
<dbReference type="SUPFAM" id="SSF88713">
    <property type="entry name" value="Glycoside hydrolase/deacetylase"/>
    <property type="match status" value="1"/>
</dbReference>
<feature type="domain" description="Glycoside hydrolase family 38 central" evidence="5">
    <location>
        <begin position="518"/>
        <end position="597"/>
    </location>
</feature>
<evidence type="ECO:0000313" key="7">
    <source>
        <dbReference type="Proteomes" id="UP000501868"/>
    </source>
</evidence>
<dbReference type="InterPro" id="IPR011682">
    <property type="entry name" value="Glyco_hydro_38_C"/>
</dbReference>
<keyword evidence="4" id="KW-0326">Glycosidase</keyword>
<dbReference type="SMART" id="SM00872">
    <property type="entry name" value="Alpha-mann_mid"/>
    <property type="match status" value="1"/>
</dbReference>
<keyword evidence="2" id="KW-0479">Metal-binding</keyword>
<evidence type="ECO:0000256" key="4">
    <source>
        <dbReference type="ARBA" id="ARBA00023295"/>
    </source>
</evidence>
<dbReference type="EMBL" id="CP051128">
    <property type="protein sequence ID" value="QIZ10329.1"/>
    <property type="molecule type" value="Genomic_DNA"/>
</dbReference>
<dbReference type="FunFam" id="3.20.110.10:FF:000002">
    <property type="entry name" value="alpha-mannosidase 2C1 isoform X1"/>
    <property type="match status" value="1"/>
</dbReference>
<dbReference type="InterPro" id="IPR011330">
    <property type="entry name" value="Glyco_hydro/deAcase_b/a-brl"/>
</dbReference>
<keyword evidence="3" id="KW-0378">Hydrolase</keyword>
<evidence type="ECO:0000259" key="5">
    <source>
        <dbReference type="SMART" id="SM00872"/>
    </source>
</evidence>
<dbReference type="GO" id="GO:0006013">
    <property type="term" value="P:mannose metabolic process"/>
    <property type="evidence" value="ECO:0007669"/>
    <property type="project" value="InterPro"/>
</dbReference>
<dbReference type="GO" id="GO:0046872">
    <property type="term" value="F:metal ion binding"/>
    <property type="evidence" value="ECO:0007669"/>
    <property type="project" value="UniProtKB-KW"/>
</dbReference>
<dbReference type="InterPro" id="IPR000602">
    <property type="entry name" value="Glyco_hydro_38_N"/>
</dbReference>